<keyword evidence="1" id="KW-0472">Membrane</keyword>
<feature type="transmembrane region" description="Helical" evidence="1">
    <location>
        <begin position="6"/>
        <end position="30"/>
    </location>
</feature>
<evidence type="ECO:0000313" key="2">
    <source>
        <dbReference type="EMBL" id="KAF2271013.1"/>
    </source>
</evidence>
<dbReference type="AlphaFoldDB" id="A0A9P4TRV0"/>
<accession>A0A9P4TRV0</accession>
<gene>
    <name evidence="2" type="ORF">CC78DRAFT_527966</name>
</gene>
<name>A0A9P4TRV0_9PLEO</name>
<sequence length="56" mass="6565">MGFLAGGMFWMLLLAFRCWLSLMDTFYLFFKTSARVNFEGFFIAIIRLRADCLKSP</sequence>
<evidence type="ECO:0000313" key="3">
    <source>
        <dbReference type="Proteomes" id="UP000800093"/>
    </source>
</evidence>
<proteinExistence type="predicted"/>
<organism evidence="2 3">
    <name type="scientific">Lojkania enalia</name>
    <dbReference type="NCBI Taxonomy" id="147567"/>
    <lineage>
        <taxon>Eukaryota</taxon>
        <taxon>Fungi</taxon>
        <taxon>Dikarya</taxon>
        <taxon>Ascomycota</taxon>
        <taxon>Pezizomycotina</taxon>
        <taxon>Dothideomycetes</taxon>
        <taxon>Pleosporomycetidae</taxon>
        <taxon>Pleosporales</taxon>
        <taxon>Pleosporales incertae sedis</taxon>
        <taxon>Lojkania</taxon>
    </lineage>
</organism>
<protein>
    <submittedName>
        <fullName evidence="2">Uncharacterized protein</fullName>
    </submittedName>
</protein>
<keyword evidence="1" id="KW-1133">Transmembrane helix</keyword>
<keyword evidence="1" id="KW-0812">Transmembrane</keyword>
<feature type="non-terminal residue" evidence="2">
    <location>
        <position position="1"/>
    </location>
</feature>
<keyword evidence="3" id="KW-1185">Reference proteome</keyword>
<evidence type="ECO:0000256" key="1">
    <source>
        <dbReference type="SAM" id="Phobius"/>
    </source>
</evidence>
<reference evidence="3" key="1">
    <citation type="journal article" date="2020" name="Stud. Mycol.">
        <title>101 Dothideomycetes genomes: A test case for predicting lifestyles and emergence of pathogens.</title>
        <authorList>
            <person name="Haridas S."/>
            <person name="Albert R."/>
            <person name="Binder M."/>
            <person name="Bloem J."/>
            <person name="LaButti K."/>
            <person name="Salamov A."/>
            <person name="Andreopoulos B."/>
            <person name="Baker S."/>
            <person name="Barry K."/>
            <person name="Bills G."/>
            <person name="Bluhm B."/>
            <person name="Cannon C."/>
            <person name="Castanera R."/>
            <person name="Culley D."/>
            <person name="Daum C."/>
            <person name="Ezra D."/>
            <person name="Gonzalez J."/>
            <person name="Henrissat B."/>
            <person name="Kuo A."/>
            <person name="Liang C."/>
            <person name="Lipzen A."/>
            <person name="Lutzoni F."/>
            <person name="Magnuson J."/>
            <person name="Mondo S."/>
            <person name="Nolan M."/>
            <person name="Ohm R."/>
            <person name="Pangilinan J."/>
            <person name="Park H.-J."/>
            <person name="Ramirez L."/>
            <person name="Alfaro M."/>
            <person name="Sun H."/>
            <person name="Tritt A."/>
            <person name="Yoshinaga Y."/>
            <person name="Zwiers L.-H."/>
            <person name="Turgeon B."/>
            <person name="Goodwin S."/>
            <person name="Spatafora J."/>
            <person name="Crous P."/>
            <person name="Grigoriev I."/>
        </authorList>
    </citation>
    <scope>NUCLEOTIDE SEQUENCE [LARGE SCALE GENOMIC DNA]</scope>
    <source>
        <strain evidence="3">CBS 304.66</strain>
    </source>
</reference>
<dbReference type="Proteomes" id="UP000800093">
    <property type="component" value="Unassembled WGS sequence"/>
</dbReference>
<dbReference type="EMBL" id="ML986578">
    <property type="protein sequence ID" value="KAF2271013.1"/>
    <property type="molecule type" value="Genomic_DNA"/>
</dbReference>
<comment type="caution">
    <text evidence="2">The sequence shown here is derived from an EMBL/GenBank/DDBJ whole genome shotgun (WGS) entry which is preliminary data.</text>
</comment>